<gene>
    <name evidence="1" type="ORF">RchiOBHm_Chr2g0123431</name>
</gene>
<dbReference type="PANTHER" id="PTHR47871:SF2">
    <property type="entry name" value="OS03G0221300 PROTEIN"/>
    <property type="match status" value="1"/>
</dbReference>
<dbReference type="Proteomes" id="UP000238479">
    <property type="component" value="Chromosome 2"/>
</dbReference>
<dbReference type="Gramene" id="PRQ49573">
    <property type="protein sequence ID" value="PRQ49573"/>
    <property type="gene ID" value="RchiOBHm_Chr2g0123431"/>
</dbReference>
<reference evidence="1 2" key="1">
    <citation type="journal article" date="2018" name="Nat. Genet.">
        <title>The Rosa genome provides new insights in the design of modern roses.</title>
        <authorList>
            <person name="Bendahmane M."/>
        </authorList>
    </citation>
    <scope>NUCLEOTIDE SEQUENCE [LARGE SCALE GENOMIC DNA]</scope>
    <source>
        <strain evidence="2">cv. Old Blush</strain>
    </source>
</reference>
<dbReference type="EMBL" id="PDCK01000040">
    <property type="protein sequence ID" value="PRQ49573.1"/>
    <property type="molecule type" value="Genomic_DNA"/>
</dbReference>
<comment type="caution">
    <text evidence="1">The sequence shown here is derived from an EMBL/GenBank/DDBJ whole genome shotgun (WGS) entry which is preliminary data.</text>
</comment>
<proteinExistence type="predicted"/>
<sequence>MEDDIPKLAADSDELDHVPLIRRRNLLLATKQKPTSFIDIALKQEDAVSESRRLQDVFSFPCAAREVGVQLLKREEHRDFATPRGATPELPCSKTEVDSSVDQSLHNDAFSRCVEMTAICDSNGTKLNAFASSDQIDCAKPSIGVAQLKRIDVDSCTLPENPTLSEVSAEVKVAYPDNMSSSFGDGMNGFAGSRVQTVMVKNEISMHSTYDHLDHIALKERQRMLLSRKLFRLENSVSEDIPEAFSEDVLQQLDSQEKGGTSIVGEEAVKATFQPYDNPGTNASVLCRSTISSPQQNVAFSSSTSTTSQFSFDVAKSKSNDYRKSSESDKICSSERIPPTAMNLSLCGGQDDGPTRTSRVHSSVKIKDEPLDNSDFLSLGRCVRGDFSLNILPIKQELRSTNKIGDDEIDNMLLRDRMNLLVSQENSEVTISKNYGCLVKIVPSVVSCSPISESAKPISISRPRKRKKTATDSIKTALEEDAPGLLQVLIDKGVLVDEIKLYGEIKSDEALDESFCEDSFAQLEAVISKLFSQRQSFFKFAPIRCTKESRASYCLACLISLVEQARYLQFRNWPVEWGWCRDLQSFIFVFARHNRIVLERPEYGYATYFFELVDSLPIEWQIKRLVTAMKLTSCSRLSLIENKALTVGEDLSEGEAQVLLEYGWEPNTGLGTMLKYCERVVHDRKNESDSSEWRSKIGKMLMDGYNGGTLVTTNIPKKVIECREVQCPEIKLEF</sequence>
<dbReference type="AlphaFoldDB" id="A0A2P6RT13"/>
<accession>A0A2P6RT13</accession>
<dbReference type="STRING" id="74649.A0A2P6RT13"/>
<evidence type="ECO:0000313" key="2">
    <source>
        <dbReference type="Proteomes" id="UP000238479"/>
    </source>
</evidence>
<dbReference type="OMA" id="WEPNTGL"/>
<keyword evidence="2" id="KW-1185">Reference proteome</keyword>
<protein>
    <submittedName>
        <fullName evidence="1">Uncharacterized protein</fullName>
    </submittedName>
</protein>
<evidence type="ECO:0000313" key="1">
    <source>
        <dbReference type="EMBL" id="PRQ49573.1"/>
    </source>
</evidence>
<name>A0A2P6RT13_ROSCH</name>
<organism evidence="1 2">
    <name type="scientific">Rosa chinensis</name>
    <name type="common">China rose</name>
    <dbReference type="NCBI Taxonomy" id="74649"/>
    <lineage>
        <taxon>Eukaryota</taxon>
        <taxon>Viridiplantae</taxon>
        <taxon>Streptophyta</taxon>
        <taxon>Embryophyta</taxon>
        <taxon>Tracheophyta</taxon>
        <taxon>Spermatophyta</taxon>
        <taxon>Magnoliopsida</taxon>
        <taxon>eudicotyledons</taxon>
        <taxon>Gunneridae</taxon>
        <taxon>Pentapetalae</taxon>
        <taxon>rosids</taxon>
        <taxon>fabids</taxon>
        <taxon>Rosales</taxon>
        <taxon>Rosaceae</taxon>
        <taxon>Rosoideae</taxon>
        <taxon>Rosoideae incertae sedis</taxon>
        <taxon>Rosa</taxon>
    </lineage>
</organism>
<dbReference type="PANTHER" id="PTHR47871">
    <property type="entry name" value="NAC DOMAIN-CONTAINING PROTEIN 8"/>
    <property type="match status" value="1"/>
</dbReference>